<evidence type="ECO:0000256" key="1">
    <source>
        <dbReference type="SAM" id="SignalP"/>
    </source>
</evidence>
<dbReference type="CDD" id="cd03577">
    <property type="entry name" value="NTR_TIMP_like"/>
    <property type="match status" value="1"/>
</dbReference>
<accession>A0A0A2GWK8</accession>
<organism evidence="2 3">
    <name type="scientific">Dokdonia donghaensis DSW-1</name>
    <dbReference type="NCBI Taxonomy" id="1300343"/>
    <lineage>
        <taxon>Bacteria</taxon>
        <taxon>Pseudomonadati</taxon>
        <taxon>Bacteroidota</taxon>
        <taxon>Flavobacteriia</taxon>
        <taxon>Flavobacteriales</taxon>
        <taxon>Flavobacteriaceae</taxon>
        <taxon>Dokdonia</taxon>
    </lineage>
</organism>
<keyword evidence="3" id="KW-1185">Reference proteome</keyword>
<gene>
    <name evidence="2" type="ORF">NV36_12750</name>
</gene>
<feature type="signal peptide" evidence="1">
    <location>
        <begin position="1"/>
        <end position="19"/>
    </location>
</feature>
<protein>
    <recommendedName>
        <fullName evidence="4">Tissue inhibitor of metalloproteinase</fullName>
    </recommendedName>
</protein>
<dbReference type="Proteomes" id="UP000030140">
    <property type="component" value="Unassembled WGS sequence"/>
</dbReference>
<name>A0A0A2GWK8_9FLAO</name>
<dbReference type="PATRIC" id="fig|1300343.5.peg.1437"/>
<dbReference type="KEGG" id="ddo:I597_1429"/>
<evidence type="ECO:0000313" key="2">
    <source>
        <dbReference type="EMBL" id="KGO07622.1"/>
    </source>
</evidence>
<dbReference type="SUPFAM" id="SSF50242">
    <property type="entry name" value="TIMP-like"/>
    <property type="match status" value="1"/>
</dbReference>
<reference evidence="2 3" key="1">
    <citation type="submission" date="2014-10" db="EMBL/GenBank/DDBJ databases">
        <title>Draft genome sequence of the proteorhodopsin-containing marine bacterium Dokdonia donghaensis.</title>
        <authorList>
            <person name="Gomez-Consarnau L."/>
            <person name="Gonzalez J.M."/>
            <person name="Riedel T."/>
            <person name="Jaenicke S."/>
            <person name="Wagner-Doebler I."/>
            <person name="Fuhrman J.A."/>
        </authorList>
    </citation>
    <scope>NUCLEOTIDE SEQUENCE [LARGE SCALE GENOMIC DNA]</scope>
    <source>
        <strain evidence="2 3">DSW-1</strain>
    </source>
</reference>
<evidence type="ECO:0000313" key="3">
    <source>
        <dbReference type="Proteomes" id="UP000030140"/>
    </source>
</evidence>
<keyword evidence="1" id="KW-0732">Signal</keyword>
<dbReference type="Gene3D" id="2.40.50.120">
    <property type="match status" value="1"/>
</dbReference>
<dbReference type="InterPro" id="IPR008993">
    <property type="entry name" value="TIMP-like_OB-fold"/>
</dbReference>
<dbReference type="RefSeq" id="WP_035327857.1">
    <property type="nucleotide sequence ID" value="NZ_CP015125.1"/>
</dbReference>
<dbReference type="EMBL" id="JSAQ01000001">
    <property type="protein sequence ID" value="KGO07622.1"/>
    <property type="molecule type" value="Genomic_DNA"/>
</dbReference>
<comment type="caution">
    <text evidence="2">The sequence shown here is derived from an EMBL/GenBank/DDBJ whole genome shotgun (WGS) entry which is preliminary data.</text>
</comment>
<feature type="chain" id="PRO_5001987864" description="Tissue inhibitor of metalloproteinase" evidence="1">
    <location>
        <begin position="20"/>
        <end position="160"/>
    </location>
</feature>
<dbReference type="OrthoDB" id="1260598at2"/>
<dbReference type="AlphaFoldDB" id="A0A0A2GWK8"/>
<evidence type="ECO:0008006" key="4">
    <source>
        <dbReference type="Google" id="ProtNLM"/>
    </source>
</evidence>
<sequence length="160" mass="18079">MFRSLIIALFILSSVPVIACTCAKDPKVSKKEEITEKYKRADVVFSGNLIKKEVLNKARKRSSGDPVRYTFEIIKQYKGSFSKSTIEILSEASEISCGYEFSEGLTYLVYTRASSHFKGRFPQLVDDKNAHTTSLCSGNMLRKKVGKKQQRILKRLKAKG</sequence>
<proteinExistence type="predicted"/>